<dbReference type="SUPFAM" id="SSF52833">
    <property type="entry name" value="Thioredoxin-like"/>
    <property type="match status" value="1"/>
</dbReference>
<evidence type="ECO:0000256" key="4">
    <source>
        <dbReference type="SAM" id="MobiDB-lite"/>
    </source>
</evidence>
<dbReference type="InterPro" id="IPR002109">
    <property type="entry name" value="Glutaredoxin"/>
</dbReference>
<dbReference type="PROSITE" id="PS00195">
    <property type="entry name" value="GLUTAREDOXIN_1"/>
    <property type="match status" value="1"/>
</dbReference>
<dbReference type="GO" id="GO:0005739">
    <property type="term" value="C:mitochondrion"/>
    <property type="evidence" value="ECO:0007669"/>
    <property type="project" value="TreeGrafter"/>
</dbReference>
<evidence type="ECO:0000256" key="2">
    <source>
        <dbReference type="ARBA" id="ARBA00007409"/>
    </source>
</evidence>
<name>A0A0M4EMF9_DROBS</name>
<feature type="domain" description="Glutaredoxin" evidence="5">
    <location>
        <begin position="134"/>
        <end position="187"/>
    </location>
</feature>
<dbReference type="InterPro" id="IPR036249">
    <property type="entry name" value="Thioredoxin-like_sf"/>
</dbReference>
<dbReference type="PROSITE" id="PS51354">
    <property type="entry name" value="GLUTAREDOXIN_2"/>
    <property type="match status" value="1"/>
</dbReference>
<keyword evidence="7" id="KW-1185">Reference proteome</keyword>
<evidence type="ECO:0000256" key="1">
    <source>
        <dbReference type="ARBA" id="ARBA00002549"/>
    </source>
</evidence>
<protein>
    <submittedName>
        <fullName evidence="6">Su-P</fullName>
    </submittedName>
</protein>
<dbReference type="Gene3D" id="6.20.200.30">
    <property type="match status" value="1"/>
</dbReference>
<gene>
    <name evidence="6" type="ORF">Dbus_chr3Lg2026</name>
</gene>
<feature type="non-terminal residue" evidence="6">
    <location>
        <position position="426"/>
    </location>
</feature>
<dbReference type="AlphaFoldDB" id="A0A0M4EMF9"/>
<reference evidence="6 7" key="1">
    <citation type="submission" date="2015-08" db="EMBL/GenBank/DDBJ databases">
        <title>Ancestral chromatin configuration constrains chromatin evolution on differentiating sex chromosomes in Drosophila.</title>
        <authorList>
            <person name="Zhou Q."/>
            <person name="Bachtrog D."/>
        </authorList>
    </citation>
    <scope>NUCLEOTIDE SEQUENCE [LARGE SCALE GENOMIC DNA]</scope>
    <source>
        <tissue evidence="6">Whole larvae</tissue>
    </source>
</reference>
<dbReference type="PANTHER" id="PTHR12782:SF5">
    <property type="entry name" value="PROSTAGLANDIN E SYNTHASE 2"/>
    <property type="match status" value="1"/>
</dbReference>
<dbReference type="GO" id="GO:0050220">
    <property type="term" value="F:prostaglandin-E synthase activity"/>
    <property type="evidence" value="ECO:0007669"/>
    <property type="project" value="InterPro"/>
</dbReference>
<dbReference type="OMA" id="MSCFRLA"/>
<dbReference type="Gene3D" id="1.20.1050.10">
    <property type="match status" value="1"/>
</dbReference>
<dbReference type="InterPro" id="IPR036282">
    <property type="entry name" value="Glutathione-S-Trfase_C_sf"/>
</dbReference>
<dbReference type="EMBL" id="CP012525">
    <property type="protein sequence ID" value="ALC44860.1"/>
    <property type="molecule type" value="Genomic_DNA"/>
</dbReference>
<dbReference type="PANTHER" id="PTHR12782">
    <property type="entry name" value="MICROSOMAL PROSTAGLANDIN E SYNTHASE-2"/>
    <property type="match status" value="1"/>
</dbReference>
<dbReference type="STRING" id="30019.A0A0M4EMF9"/>
<dbReference type="Proteomes" id="UP000494163">
    <property type="component" value="Chromosome 3L"/>
</dbReference>
<dbReference type="GO" id="GO:0001516">
    <property type="term" value="P:prostaglandin biosynthetic process"/>
    <property type="evidence" value="ECO:0007669"/>
    <property type="project" value="UniProtKB-UniPathway"/>
</dbReference>
<dbReference type="SUPFAM" id="SSF47616">
    <property type="entry name" value="GST C-terminal domain-like"/>
    <property type="match status" value="1"/>
</dbReference>
<evidence type="ECO:0000313" key="6">
    <source>
        <dbReference type="EMBL" id="ALC44860.1"/>
    </source>
</evidence>
<dbReference type="InterPro" id="IPR034335">
    <property type="entry name" value="PGES2_C"/>
</dbReference>
<proteinExistence type="inferred from homology"/>
<dbReference type="UniPathway" id="UPA00662"/>
<dbReference type="Gene3D" id="3.40.30.10">
    <property type="entry name" value="Glutaredoxin"/>
    <property type="match status" value="1"/>
</dbReference>
<evidence type="ECO:0000256" key="3">
    <source>
        <dbReference type="ARBA" id="ARBA00023098"/>
    </source>
</evidence>
<evidence type="ECO:0000313" key="7">
    <source>
        <dbReference type="Proteomes" id="UP000494163"/>
    </source>
</evidence>
<dbReference type="InterPro" id="IPR011767">
    <property type="entry name" value="GLR_AS"/>
</dbReference>
<dbReference type="SFLD" id="SFLDS00019">
    <property type="entry name" value="Glutathione_Transferase_(cytos"/>
    <property type="match status" value="1"/>
</dbReference>
<comment type="function">
    <text evidence="1">Has a glutathione-disulfide oxidoreductase activity in the presence of NADPH and glutathione reductase. Reduces low molecular weight disulfides and proteins.</text>
</comment>
<dbReference type="CDD" id="cd03197">
    <property type="entry name" value="GST_C_mPGES2"/>
    <property type="match status" value="1"/>
</dbReference>
<comment type="similarity">
    <text evidence="2">Belongs to the GST superfamily.</text>
</comment>
<feature type="region of interest" description="Disordered" evidence="4">
    <location>
        <begin position="38"/>
        <end position="64"/>
    </location>
</feature>
<dbReference type="Pfam" id="PF00462">
    <property type="entry name" value="Glutaredoxin"/>
    <property type="match status" value="1"/>
</dbReference>
<sequence length="426" mass="48789">MSCFRLVNSLIATRPQTINSQNLRILARKTQQIQFGRSQSKLNTQEQDPNSNQSGAGSRHGNGTKTNGTLKLALLGTMLGAATGSVYTIYSNMSERDSHKEHEHKKPQIVANFPDGVRITKRYINPKDTSGLDIVLFQFQTCPFCCKVRAFLDFMGISYSVVEVDAVLRQDIRWSSEKKVPMVLIRQRDGQYVQMTDSSAIISLISTHLQDKKTDIGELAQYYPLTSFFDDDGKKKQDIMNKYFLMYREHTPKGVTKDIEENDRKWRTWADKHLVHLISPNCYQTMGEALETFEWFSLAGEWDLYFPKWERDLMVYCGATAMWAIAKLLKRRHALTDDVRSHMYDALDKWTKAIKKQNTKFMGGKQPGLSDLAVFGVLSSMEGCQTFKDCLQNTNIGKWFFDVKEIVDKNRGALIRERVKGQAPQV</sequence>
<dbReference type="SFLD" id="SFLDG01182">
    <property type="entry name" value="Prostaglandin_E_synthase_like"/>
    <property type="match status" value="1"/>
</dbReference>
<accession>A0A0M4EMF9</accession>
<dbReference type="SFLD" id="SFLDG01203">
    <property type="entry name" value="Prostaglandin_E_synthase_like1"/>
    <property type="match status" value="1"/>
</dbReference>
<keyword evidence="3" id="KW-0443">Lipid metabolism</keyword>
<dbReference type="SMR" id="A0A0M4EMF9"/>
<evidence type="ECO:0000259" key="5">
    <source>
        <dbReference type="Pfam" id="PF00462"/>
    </source>
</evidence>
<organism evidence="6 7">
    <name type="scientific">Drosophila busckii</name>
    <name type="common">Fruit fly</name>
    <dbReference type="NCBI Taxonomy" id="30019"/>
    <lineage>
        <taxon>Eukaryota</taxon>
        <taxon>Metazoa</taxon>
        <taxon>Ecdysozoa</taxon>
        <taxon>Arthropoda</taxon>
        <taxon>Hexapoda</taxon>
        <taxon>Insecta</taxon>
        <taxon>Pterygota</taxon>
        <taxon>Neoptera</taxon>
        <taxon>Endopterygota</taxon>
        <taxon>Diptera</taxon>
        <taxon>Brachycera</taxon>
        <taxon>Muscomorpha</taxon>
        <taxon>Ephydroidea</taxon>
        <taxon>Drosophilidae</taxon>
        <taxon>Drosophila</taxon>
    </lineage>
</organism>
<dbReference type="InterPro" id="IPR040079">
    <property type="entry name" value="Glutathione_S-Trfase"/>
</dbReference>
<dbReference type="InterPro" id="IPR034334">
    <property type="entry name" value="PGES2"/>
</dbReference>